<feature type="transmembrane region" description="Helical" evidence="1">
    <location>
        <begin position="158"/>
        <end position="178"/>
    </location>
</feature>
<protein>
    <submittedName>
        <fullName evidence="2">DNA-3-methyladenine glycosylase I</fullName>
    </submittedName>
</protein>
<keyword evidence="3" id="KW-1185">Reference proteome</keyword>
<proteinExistence type="predicted"/>
<dbReference type="EMBL" id="JACIVC010000028">
    <property type="protein sequence ID" value="MBB1068780.1"/>
    <property type="molecule type" value="Genomic_DNA"/>
</dbReference>
<dbReference type="AlphaFoldDB" id="A0A7W3TQ06"/>
<comment type="caution">
    <text evidence="2">The sequence shown here is derived from an EMBL/GenBank/DDBJ whole genome shotgun (WGS) entry which is preliminary data.</text>
</comment>
<dbReference type="PANTHER" id="PTHR30037:SF4">
    <property type="entry name" value="DNA-3-METHYLADENINE GLYCOSYLASE I"/>
    <property type="match status" value="1"/>
</dbReference>
<organism evidence="2 3">
    <name type="scientific">Limosilactobacillus albertensis</name>
    <dbReference type="NCBI Taxonomy" id="2759752"/>
    <lineage>
        <taxon>Bacteria</taxon>
        <taxon>Bacillati</taxon>
        <taxon>Bacillota</taxon>
        <taxon>Bacilli</taxon>
        <taxon>Lactobacillales</taxon>
        <taxon>Lactobacillaceae</taxon>
        <taxon>Limosilactobacillus</taxon>
    </lineage>
</organism>
<keyword evidence="1" id="KW-0472">Membrane</keyword>
<dbReference type="RefSeq" id="WP_182597520.1">
    <property type="nucleotide sequence ID" value="NZ_JACIVC010000028.1"/>
</dbReference>
<dbReference type="SUPFAM" id="SSF48150">
    <property type="entry name" value="DNA-glycosylase"/>
    <property type="match status" value="1"/>
</dbReference>
<evidence type="ECO:0000313" key="3">
    <source>
        <dbReference type="Proteomes" id="UP000518316"/>
    </source>
</evidence>
<accession>A0A7W3TQ06</accession>
<keyword evidence="1" id="KW-1133">Transmembrane helix</keyword>
<gene>
    <name evidence="2" type="ORF">H5S40_01080</name>
</gene>
<dbReference type="PANTHER" id="PTHR30037">
    <property type="entry name" value="DNA-3-METHYLADENINE GLYCOSYLASE 1"/>
    <property type="match status" value="1"/>
</dbReference>
<dbReference type="Gene3D" id="1.10.340.30">
    <property type="entry name" value="Hypothetical protein, domain 2"/>
    <property type="match status" value="1"/>
</dbReference>
<dbReference type="Pfam" id="PF03352">
    <property type="entry name" value="Adenine_glyco"/>
    <property type="match status" value="1"/>
</dbReference>
<dbReference type="InterPro" id="IPR005019">
    <property type="entry name" value="Adenine_glyco"/>
</dbReference>
<keyword evidence="1" id="KW-0812">Transmembrane</keyword>
<dbReference type="InterPro" id="IPR011257">
    <property type="entry name" value="DNA_glycosylase"/>
</dbReference>
<name>A0A7W3TQ06_9LACO</name>
<dbReference type="InterPro" id="IPR052891">
    <property type="entry name" value="DNA-3mA_glycosylase"/>
</dbReference>
<dbReference type="Proteomes" id="UP000518316">
    <property type="component" value="Unassembled WGS sequence"/>
</dbReference>
<reference evidence="2 3" key="1">
    <citation type="submission" date="2020-07" db="EMBL/GenBank/DDBJ databases">
        <title>Description of Limosilactobacillus balticus sp. nov., Limosilactobacillus agrestis sp. nov., Limosilactobacillus albertensis sp. nov., Limosilactobacillus rudii sp. nov., Limosilactobacillus fastidiosus sp. nov., five novel Limosilactobacillus species isolated from the vertebrate gastrointestinal tract, and proposal of 6 subspecies of Limosilactobacillus reuteri adapted to the gastrointestinal tract of specific vertebrate hosts.</title>
        <authorList>
            <person name="Li F."/>
            <person name="Cheng C."/>
            <person name="Zheng J."/>
            <person name="Quevedo R.M."/>
            <person name="Li J."/>
            <person name="Roos S."/>
            <person name="Gaenzle M.G."/>
            <person name="Walter J."/>
        </authorList>
    </citation>
    <scope>NUCLEOTIDE SEQUENCE [LARGE SCALE GENOMIC DNA]</scope>
    <source>
        <strain evidence="2 3">RRLNB_1_1</strain>
    </source>
</reference>
<evidence type="ECO:0000256" key="1">
    <source>
        <dbReference type="SAM" id="Phobius"/>
    </source>
</evidence>
<dbReference type="GO" id="GO:0006284">
    <property type="term" value="P:base-excision repair"/>
    <property type="evidence" value="ECO:0007669"/>
    <property type="project" value="InterPro"/>
</dbReference>
<sequence>MAVKRPNWANKTADMQDYYDHYWGFPIHDDRKLFMMLSLELFQAGLTWQTIWQRRRAFEHAFANFDVKTVAHFNGEDINRLCKDETIIRNRRKILAVVNNARIILEMHKAGKTFDSYVWHFVNNRPEQLGLTTDDQLPSKTPASEAMAKQMRKDGFKFVGPTIIYSFMTAVGMVNARLE</sequence>
<evidence type="ECO:0000313" key="2">
    <source>
        <dbReference type="EMBL" id="MBB1068780.1"/>
    </source>
</evidence>
<dbReference type="GO" id="GO:0008725">
    <property type="term" value="F:DNA-3-methyladenine glycosylase activity"/>
    <property type="evidence" value="ECO:0007669"/>
    <property type="project" value="InterPro"/>
</dbReference>